<protein>
    <submittedName>
        <fullName evidence="2">Uncharacterized protein</fullName>
    </submittedName>
</protein>
<evidence type="ECO:0000313" key="3">
    <source>
        <dbReference type="Proteomes" id="UP001203297"/>
    </source>
</evidence>
<evidence type="ECO:0000256" key="1">
    <source>
        <dbReference type="SAM" id="MobiDB-lite"/>
    </source>
</evidence>
<accession>A0AAD4LWE2</accession>
<reference evidence="2" key="1">
    <citation type="journal article" date="2022" name="New Phytol.">
        <title>Evolutionary transition to the ectomycorrhizal habit in the genomes of a hyperdiverse lineage of mushroom-forming fungi.</title>
        <authorList>
            <person name="Looney B."/>
            <person name="Miyauchi S."/>
            <person name="Morin E."/>
            <person name="Drula E."/>
            <person name="Courty P.E."/>
            <person name="Kohler A."/>
            <person name="Kuo A."/>
            <person name="LaButti K."/>
            <person name="Pangilinan J."/>
            <person name="Lipzen A."/>
            <person name="Riley R."/>
            <person name="Andreopoulos W."/>
            <person name="He G."/>
            <person name="Johnson J."/>
            <person name="Nolan M."/>
            <person name="Tritt A."/>
            <person name="Barry K.W."/>
            <person name="Grigoriev I.V."/>
            <person name="Nagy L.G."/>
            <person name="Hibbett D."/>
            <person name="Henrissat B."/>
            <person name="Matheny P.B."/>
            <person name="Labbe J."/>
            <person name="Martin F.M."/>
        </authorList>
    </citation>
    <scope>NUCLEOTIDE SEQUENCE</scope>
    <source>
        <strain evidence="2">BPL690</strain>
    </source>
</reference>
<proteinExistence type="predicted"/>
<keyword evidence="3" id="KW-1185">Reference proteome</keyword>
<dbReference type="Proteomes" id="UP001203297">
    <property type="component" value="Unassembled WGS sequence"/>
</dbReference>
<evidence type="ECO:0000313" key="2">
    <source>
        <dbReference type="EMBL" id="KAI0289893.1"/>
    </source>
</evidence>
<comment type="caution">
    <text evidence="2">The sequence shown here is derived from an EMBL/GenBank/DDBJ whole genome shotgun (WGS) entry which is preliminary data.</text>
</comment>
<feature type="region of interest" description="Disordered" evidence="1">
    <location>
        <begin position="250"/>
        <end position="282"/>
    </location>
</feature>
<organism evidence="2 3">
    <name type="scientific">Multifurca ochricompacta</name>
    <dbReference type="NCBI Taxonomy" id="376703"/>
    <lineage>
        <taxon>Eukaryota</taxon>
        <taxon>Fungi</taxon>
        <taxon>Dikarya</taxon>
        <taxon>Basidiomycota</taxon>
        <taxon>Agaricomycotina</taxon>
        <taxon>Agaricomycetes</taxon>
        <taxon>Russulales</taxon>
        <taxon>Russulaceae</taxon>
        <taxon>Multifurca</taxon>
    </lineage>
</organism>
<gene>
    <name evidence="2" type="ORF">B0F90DRAFT_1791095</name>
</gene>
<dbReference type="AlphaFoldDB" id="A0AAD4LWE2"/>
<dbReference type="EMBL" id="WTXG01000273">
    <property type="protein sequence ID" value="KAI0289893.1"/>
    <property type="molecule type" value="Genomic_DNA"/>
</dbReference>
<sequence>MVNVYLHVKDRQVLALSIPFSDIERLSILPVKWLRFVTFAICGVRGDLSAMPNGPPVNYDSISIDHIAEAYYYTPEADYHLIDHNAMNDQITSSEQTPCSSSFRRNVMARDGPMCVFTGIEGGACDAAHLLPKSKGDEYIKVVLQDRLNSYDPALEPDILSINSILHSWFARGHSAFLKTPNFALDPADIPRLFPIPQYDACMAGTGILPPSTVILDFMYGVAAYRRWGSGQDIKEVMKQRFAECYKSIPIPPASPHSSDSDSSSESRQPRERNHNPNMSDGMLRAMDNVLALSMLVKGTTPELMAIERQRQEEAEELCAKEASRVKVQEWMQSSLDIESQSNAASRHHENLPQ</sequence>
<feature type="compositionally biased region" description="Low complexity" evidence="1">
    <location>
        <begin position="256"/>
        <end position="267"/>
    </location>
</feature>
<name>A0AAD4LWE2_9AGAM</name>